<feature type="region of interest" description="Disordered" evidence="1">
    <location>
        <begin position="1"/>
        <end position="25"/>
    </location>
</feature>
<sequence length="463" mass="51597">MKGWGKREDPEKTCRPAASYGTIPTCENPGVTRPVIEAGLPRKFAFKRSSGGLLELGRGDESTPRKPACQWLRPPRIGNRAWFVLVEVELHHSAVAPSNSRPPSRQESLTSTQSGGCLGARGNRLDHSPPTKANQVRVPAGTLPDCCMCESYRTMTLVAGFSRGSPVSPVLAFRRCSILTIASPSSALKTSILRAAQIFSLTHSAVYSADHKNHILPTSHIEGCDWKGQCKKGIIQSYSIAGTGLEVFVEWKKDNVPGMLSFFQTMWWVIKRAVHKNDRIYSPNEYEEIIQSARELDPIHLVYENVVGHVKASEFIDGLVKETLKLKKQDNVSLSNEKTYIGKLPISPNKRHDVYKDTHYVPEEYRLFYEEILRWPTWSRGSCTVQGECIMIWLPATSDDAVERVTIVPKSISPILLSPVSDLSLFGVSLERRTLTSGTSGKDWLVRIGVAGAWWVKKWRLGG</sequence>
<feature type="compositionally biased region" description="Basic and acidic residues" evidence="1">
    <location>
        <begin position="1"/>
        <end position="14"/>
    </location>
</feature>
<evidence type="ECO:0000313" key="2">
    <source>
        <dbReference type="EMBL" id="KAJ8893893.1"/>
    </source>
</evidence>
<dbReference type="EMBL" id="JARBHB010000002">
    <property type="protein sequence ID" value="KAJ8893893.1"/>
    <property type="molecule type" value="Genomic_DNA"/>
</dbReference>
<feature type="region of interest" description="Disordered" evidence="1">
    <location>
        <begin position="94"/>
        <end position="136"/>
    </location>
</feature>
<comment type="caution">
    <text evidence="2">The sequence shown here is derived from an EMBL/GenBank/DDBJ whole genome shotgun (WGS) entry which is preliminary data.</text>
</comment>
<name>A0ABQ9IB86_9NEOP</name>
<proteinExistence type="predicted"/>
<gene>
    <name evidence="2" type="ORF">PR048_006494</name>
</gene>
<dbReference type="Proteomes" id="UP001159363">
    <property type="component" value="Chromosome 2"/>
</dbReference>
<protein>
    <submittedName>
        <fullName evidence="2">Uncharacterized protein</fullName>
    </submittedName>
</protein>
<evidence type="ECO:0000313" key="3">
    <source>
        <dbReference type="Proteomes" id="UP001159363"/>
    </source>
</evidence>
<feature type="compositionally biased region" description="Polar residues" evidence="1">
    <location>
        <begin position="96"/>
        <end position="115"/>
    </location>
</feature>
<evidence type="ECO:0000256" key="1">
    <source>
        <dbReference type="SAM" id="MobiDB-lite"/>
    </source>
</evidence>
<organism evidence="2 3">
    <name type="scientific">Dryococelus australis</name>
    <dbReference type="NCBI Taxonomy" id="614101"/>
    <lineage>
        <taxon>Eukaryota</taxon>
        <taxon>Metazoa</taxon>
        <taxon>Ecdysozoa</taxon>
        <taxon>Arthropoda</taxon>
        <taxon>Hexapoda</taxon>
        <taxon>Insecta</taxon>
        <taxon>Pterygota</taxon>
        <taxon>Neoptera</taxon>
        <taxon>Polyneoptera</taxon>
        <taxon>Phasmatodea</taxon>
        <taxon>Verophasmatodea</taxon>
        <taxon>Anareolatae</taxon>
        <taxon>Phasmatidae</taxon>
        <taxon>Eurycanthinae</taxon>
        <taxon>Dryococelus</taxon>
    </lineage>
</organism>
<reference evidence="2 3" key="1">
    <citation type="submission" date="2023-02" db="EMBL/GenBank/DDBJ databases">
        <title>LHISI_Scaffold_Assembly.</title>
        <authorList>
            <person name="Stuart O.P."/>
            <person name="Cleave R."/>
            <person name="Magrath M.J.L."/>
            <person name="Mikheyev A.S."/>
        </authorList>
    </citation>
    <scope>NUCLEOTIDE SEQUENCE [LARGE SCALE GENOMIC DNA]</scope>
    <source>
        <strain evidence="2">Daus_M_001</strain>
        <tissue evidence="2">Leg muscle</tissue>
    </source>
</reference>
<keyword evidence="3" id="KW-1185">Reference proteome</keyword>
<accession>A0ABQ9IB86</accession>